<evidence type="ECO:0000313" key="6">
    <source>
        <dbReference type="Proteomes" id="UP001515480"/>
    </source>
</evidence>
<evidence type="ECO:0000256" key="2">
    <source>
        <dbReference type="ARBA" id="ARBA00036324"/>
    </source>
</evidence>
<sequence length="173" mass="18544">MGLLKGLPPLLTADMLYILRSMGHGDKLCICDCNFPAAECATKTTSGEKVDLSCDLPAALEAICSVLPLDYFVESPAVHMSPQEGVALPPLGKEVTDAIKSTILAQCPGISITACDRFAFYEEARSSYAIVQCLERRPYGNVILTKGVVGPDGKDLKPEKEGPPKKKAKSRES</sequence>
<dbReference type="InterPro" id="IPR007721">
    <property type="entry name" value="RbsD_FucU"/>
</dbReference>
<dbReference type="SUPFAM" id="SSF102546">
    <property type="entry name" value="RbsD-like"/>
    <property type="match status" value="1"/>
</dbReference>
<dbReference type="AlphaFoldDB" id="A0AB34K5V4"/>
<proteinExistence type="predicted"/>
<dbReference type="EMBL" id="JBGBPQ010000001">
    <property type="protein sequence ID" value="KAL1529309.1"/>
    <property type="molecule type" value="Genomic_DNA"/>
</dbReference>
<evidence type="ECO:0000256" key="3">
    <source>
        <dbReference type="ARBA" id="ARBA00038859"/>
    </source>
</evidence>
<dbReference type="PANTHER" id="PTHR31690">
    <property type="entry name" value="FUCOSE MUTAROTASE"/>
    <property type="match status" value="1"/>
</dbReference>
<dbReference type="Proteomes" id="UP001515480">
    <property type="component" value="Unassembled WGS sequence"/>
</dbReference>
<evidence type="ECO:0000256" key="1">
    <source>
        <dbReference type="ARBA" id="ARBA00023235"/>
    </source>
</evidence>
<reference evidence="5 6" key="1">
    <citation type="journal article" date="2024" name="Science">
        <title>Giant polyketide synthase enzymes in the biosynthesis of giant marine polyether toxins.</title>
        <authorList>
            <person name="Fallon T.R."/>
            <person name="Shende V.V."/>
            <person name="Wierzbicki I.H."/>
            <person name="Pendleton A.L."/>
            <person name="Watervoot N.F."/>
            <person name="Auber R.P."/>
            <person name="Gonzalez D.J."/>
            <person name="Wisecaver J.H."/>
            <person name="Moore B.S."/>
        </authorList>
    </citation>
    <scope>NUCLEOTIDE SEQUENCE [LARGE SCALE GENOMIC DNA]</scope>
    <source>
        <strain evidence="5 6">12B1</strain>
    </source>
</reference>
<dbReference type="InterPro" id="IPR023750">
    <property type="entry name" value="RbsD-like_sf"/>
</dbReference>
<feature type="region of interest" description="Disordered" evidence="4">
    <location>
        <begin position="150"/>
        <end position="173"/>
    </location>
</feature>
<dbReference type="GO" id="GO:0036373">
    <property type="term" value="F:L-fucose mutarotase activity"/>
    <property type="evidence" value="ECO:0007669"/>
    <property type="project" value="UniProtKB-EC"/>
</dbReference>
<keyword evidence="1" id="KW-0413">Isomerase</keyword>
<organism evidence="5 6">
    <name type="scientific">Prymnesium parvum</name>
    <name type="common">Toxic golden alga</name>
    <dbReference type="NCBI Taxonomy" id="97485"/>
    <lineage>
        <taxon>Eukaryota</taxon>
        <taxon>Haptista</taxon>
        <taxon>Haptophyta</taxon>
        <taxon>Prymnesiophyceae</taxon>
        <taxon>Prymnesiales</taxon>
        <taxon>Prymnesiaceae</taxon>
        <taxon>Prymnesium</taxon>
    </lineage>
</organism>
<keyword evidence="6" id="KW-1185">Reference proteome</keyword>
<feature type="compositionally biased region" description="Basic and acidic residues" evidence="4">
    <location>
        <begin position="152"/>
        <end position="173"/>
    </location>
</feature>
<accession>A0AB34K5V4</accession>
<dbReference type="InterPro" id="IPR050443">
    <property type="entry name" value="RbsD/FucU_mutarotase"/>
</dbReference>
<name>A0AB34K5V4_PRYPA</name>
<comment type="caution">
    <text evidence="5">The sequence shown here is derived from an EMBL/GenBank/DDBJ whole genome shotgun (WGS) entry which is preliminary data.</text>
</comment>
<dbReference type="GO" id="GO:0006004">
    <property type="term" value="P:fucose metabolic process"/>
    <property type="evidence" value="ECO:0007669"/>
    <property type="project" value="TreeGrafter"/>
</dbReference>
<gene>
    <name evidence="5" type="ORF">AB1Y20_000263</name>
</gene>
<dbReference type="Pfam" id="PF05025">
    <property type="entry name" value="RbsD_FucU"/>
    <property type="match status" value="1"/>
</dbReference>
<dbReference type="EC" id="5.1.3.29" evidence="3"/>
<evidence type="ECO:0000313" key="5">
    <source>
        <dbReference type="EMBL" id="KAL1529309.1"/>
    </source>
</evidence>
<evidence type="ECO:0000256" key="4">
    <source>
        <dbReference type="SAM" id="MobiDB-lite"/>
    </source>
</evidence>
<comment type="catalytic activity">
    <reaction evidence="2">
        <text>alpha-L-fucose = beta-L-fucose</text>
        <dbReference type="Rhea" id="RHEA:25580"/>
        <dbReference type="ChEBI" id="CHEBI:42548"/>
        <dbReference type="ChEBI" id="CHEBI:42589"/>
        <dbReference type="EC" id="5.1.3.29"/>
    </reaction>
</comment>
<protein>
    <recommendedName>
        <fullName evidence="3">L-fucose mutarotase</fullName>
        <ecNumber evidence="3">5.1.3.29</ecNumber>
    </recommendedName>
</protein>
<dbReference type="GO" id="GO:0042806">
    <property type="term" value="F:fucose binding"/>
    <property type="evidence" value="ECO:0007669"/>
    <property type="project" value="TreeGrafter"/>
</dbReference>
<dbReference type="Gene3D" id="3.40.1650.10">
    <property type="entry name" value="RbsD-like domain"/>
    <property type="match status" value="1"/>
</dbReference>
<dbReference type="PANTHER" id="PTHR31690:SF4">
    <property type="entry name" value="FUCOSE MUTAROTASE"/>
    <property type="match status" value="1"/>
</dbReference>